<dbReference type="PROSITE" id="PS50975">
    <property type="entry name" value="ATP_GRASP"/>
    <property type="match status" value="1"/>
</dbReference>
<keyword evidence="5" id="KW-0479">Metal-binding</keyword>
<dbReference type="InterPro" id="IPR004666">
    <property type="entry name" value="Rp_bS6_RimK/Lys_biosynth_LsyX"/>
</dbReference>
<evidence type="ECO:0000256" key="7">
    <source>
        <dbReference type="ARBA" id="ARBA00022840"/>
    </source>
</evidence>
<feature type="domain" description="ATP-grasp" evidence="11">
    <location>
        <begin position="91"/>
        <end position="275"/>
    </location>
</feature>
<keyword evidence="4" id="KW-0028">Amino-acid biosynthesis</keyword>
<dbReference type="InterPro" id="IPR013651">
    <property type="entry name" value="ATP-grasp_RimK-type"/>
</dbReference>
<evidence type="ECO:0000256" key="10">
    <source>
        <dbReference type="PROSITE-ProRule" id="PRU00409"/>
    </source>
</evidence>
<protein>
    <submittedName>
        <fullName evidence="12">Lysine biosynthesis enzyme LysX</fullName>
    </submittedName>
</protein>
<evidence type="ECO:0000256" key="8">
    <source>
        <dbReference type="ARBA" id="ARBA00022842"/>
    </source>
</evidence>
<evidence type="ECO:0000256" key="4">
    <source>
        <dbReference type="ARBA" id="ARBA00022605"/>
    </source>
</evidence>
<reference evidence="12 13" key="1">
    <citation type="journal article" date="2016" name="Nat. Commun.">
        <title>Thousands of microbial genomes shed light on interconnected biogeochemical processes in an aquifer system.</title>
        <authorList>
            <person name="Anantharaman K."/>
            <person name="Brown C.T."/>
            <person name="Hug L.A."/>
            <person name="Sharon I."/>
            <person name="Castelle C.J."/>
            <person name="Probst A.J."/>
            <person name="Thomas B.C."/>
            <person name="Singh A."/>
            <person name="Wilkins M.J."/>
            <person name="Karaoz U."/>
            <person name="Brodie E.L."/>
            <person name="Williams K.H."/>
            <person name="Hubbard S.S."/>
            <person name="Banfield J.F."/>
        </authorList>
    </citation>
    <scope>NUCLEOTIDE SEQUENCE [LARGE SCALE GENOMIC DNA]</scope>
</reference>
<dbReference type="SUPFAM" id="SSF56059">
    <property type="entry name" value="Glutathione synthetase ATP-binding domain-like"/>
    <property type="match status" value="1"/>
</dbReference>
<evidence type="ECO:0000313" key="13">
    <source>
        <dbReference type="Proteomes" id="UP000178040"/>
    </source>
</evidence>
<dbReference type="Pfam" id="PF08443">
    <property type="entry name" value="RimK"/>
    <property type="match status" value="1"/>
</dbReference>
<dbReference type="GO" id="GO:0005737">
    <property type="term" value="C:cytoplasm"/>
    <property type="evidence" value="ECO:0007669"/>
    <property type="project" value="TreeGrafter"/>
</dbReference>
<proteinExistence type="inferred from homology"/>
<keyword evidence="8" id="KW-0460">Magnesium</keyword>
<comment type="cofactor">
    <cofactor evidence="1">
        <name>Mg(2+)</name>
        <dbReference type="ChEBI" id="CHEBI:18420"/>
    </cofactor>
</comment>
<dbReference type="GO" id="GO:0046872">
    <property type="term" value="F:metal ion binding"/>
    <property type="evidence" value="ECO:0007669"/>
    <property type="project" value="UniProtKB-KW"/>
</dbReference>
<keyword evidence="6 10" id="KW-0547">Nucleotide-binding</keyword>
<evidence type="ECO:0000256" key="5">
    <source>
        <dbReference type="ARBA" id="ARBA00022723"/>
    </source>
</evidence>
<gene>
    <name evidence="12" type="ORF">A3B40_01615</name>
</gene>
<dbReference type="Gene3D" id="3.30.470.20">
    <property type="entry name" value="ATP-grasp fold, B domain"/>
    <property type="match status" value="1"/>
</dbReference>
<dbReference type="NCBIfam" id="TIGR02144">
    <property type="entry name" value="LysX_arch"/>
    <property type="match status" value="1"/>
</dbReference>
<dbReference type="InterPro" id="IPR054562">
    <property type="entry name" value="LysX/ArgX_preATP_grasp"/>
</dbReference>
<dbReference type="Gene3D" id="3.40.50.20">
    <property type="match status" value="1"/>
</dbReference>
<sequence>MTIGLLHTTIRGDEKLILEAAKKRNIKIKLIDARNEILNRKTYRLDFDIVLNRCVSTIKGDHATHFFESLGVVVINNSKVSAICEDKFVTSLTLQKAKVPTPEFAMVFNADQAHQAIRQMGGFPVVLKPPLGSWGRLLAKINDLDALEAIIEHKDTLGSPQQKSFYIQKYIKKPGRDIRAFVIDGKVICAIYRNSPHWITNTARGGVASNCPVDKKISEISRKASIAVGGGILSLDFFETDFGLQINEINHTTEFKNSEKPTGVSISGGIVDYCLKVAKNL</sequence>
<dbReference type="Pfam" id="PF22626">
    <property type="entry name" value="LysX_preATP_grasp"/>
    <property type="match status" value="1"/>
</dbReference>
<evidence type="ECO:0000256" key="1">
    <source>
        <dbReference type="ARBA" id="ARBA00001946"/>
    </source>
</evidence>
<dbReference type="Gene3D" id="3.30.1490.20">
    <property type="entry name" value="ATP-grasp fold, A domain"/>
    <property type="match status" value="1"/>
</dbReference>
<dbReference type="GO" id="GO:0043774">
    <property type="term" value="F:coenzyme F420-2 alpha-glutamyl ligase activity"/>
    <property type="evidence" value="ECO:0007669"/>
    <property type="project" value="TreeGrafter"/>
</dbReference>
<evidence type="ECO:0000256" key="9">
    <source>
        <dbReference type="ARBA" id="ARBA00029440"/>
    </source>
</evidence>
<evidence type="ECO:0000259" key="11">
    <source>
        <dbReference type="PROSITE" id="PS50975"/>
    </source>
</evidence>
<dbReference type="Proteomes" id="UP000178040">
    <property type="component" value="Unassembled WGS sequence"/>
</dbReference>
<dbReference type="InterPro" id="IPR011761">
    <property type="entry name" value="ATP-grasp"/>
</dbReference>
<dbReference type="EMBL" id="MGAI01000031">
    <property type="protein sequence ID" value="OGK44322.1"/>
    <property type="molecule type" value="Genomic_DNA"/>
</dbReference>
<dbReference type="PANTHER" id="PTHR21621:SF2">
    <property type="entry name" value="COENZYME GAMMA-F420-2:ALPHA-L-GLUTAMATE LIGASE"/>
    <property type="match status" value="1"/>
</dbReference>
<dbReference type="NCBIfam" id="TIGR00768">
    <property type="entry name" value="rimK_fam"/>
    <property type="match status" value="1"/>
</dbReference>
<dbReference type="GO" id="GO:0009085">
    <property type="term" value="P:lysine biosynthetic process"/>
    <property type="evidence" value="ECO:0007669"/>
    <property type="project" value="InterPro"/>
</dbReference>
<dbReference type="PANTHER" id="PTHR21621">
    <property type="entry name" value="RIBOSOMAL PROTEIN S6 MODIFICATION PROTEIN"/>
    <property type="match status" value="1"/>
</dbReference>
<evidence type="ECO:0000256" key="2">
    <source>
        <dbReference type="ARBA" id="ARBA00006239"/>
    </source>
</evidence>
<comment type="caution">
    <text evidence="12">The sequence shown here is derived from an EMBL/GenBank/DDBJ whole genome shotgun (WGS) entry which is preliminary data.</text>
</comment>
<dbReference type="FunFam" id="3.30.1490.20:FF:000025">
    <property type="entry name" value="Alpha-aminoadipate--LysW ligase LysX protein"/>
    <property type="match status" value="1"/>
</dbReference>
<dbReference type="InterPro" id="IPR011870">
    <property type="entry name" value="LysX_arch"/>
</dbReference>
<accession>A0A1F7ILX7</accession>
<comment type="similarity">
    <text evidence="2">Belongs to the RimK family. LysX subfamily.</text>
</comment>
<dbReference type="InterPro" id="IPR013815">
    <property type="entry name" value="ATP_grasp_subdomain_1"/>
</dbReference>
<name>A0A1F7ILX7_9BACT</name>
<evidence type="ECO:0000313" key="12">
    <source>
        <dbReference type="EMBL" id="OGK44322.1"/>
    </source>
</evidence>
<organism evidence="12 13">
    <name type="scientific">Candidatus Roizmanbacteria bacterium RIFCSPLOWO2_01_FULL_37_16</name>
    <dbReference type="NCBI Taxonomy" id="1802058"/>
    <lineage>
        <taxon>Bacteria</taxon>
        <taxon>Candidatus Roizmaniibacteriota</taxon>
    </lineage>
</organism>
<dbReference type="GO" id="GO:0005524">
    <property type="term" value="F:ATP binding"/>
    <property type="evidence" value="ECO:0007669"/>
    <property type="project" value="UniProtKB-UniRule"/>
</dbReference>
<keyword evidence="3" id="KW-0436">Ligase</keyword>
<comment type="pathway">
    <text evidence="9">Amino-acid biosynthesis.</text>
</comment>
<evidence type="ECO:0000256" key="3">
    <source>
        <dbReference type="ARBA" id="ARBA00022598"/>
    </source>
</evidence>
<dbReference type="InterPro" id="IPR016185">
    <property type="entry name" value="PreATP-grasp_dom_sf"/>
</dbReference>
<evidence type="ECO:0000256" key="6">
    <source>
        <dbReference type="ARBA" id="ARBA00022741"/>
    </source>
</evidence>
<dbReference type="SUPFAM" id="SSF52440">
    <property type="entry name" value="PreATP-grasp domain"/>
    <property type="match status" value="1"/>
</dbReference>
<keyword evidence="7 10" id="KW-0067">ATP-binding</keyword>
<dbReference type="AlphaFoldDB" id="A0A1F7ILX7"/>